<dbReference type="InterPro" id="IPR045920">
    <property type="entry name" value="DUF6339"/>
</dbReference>
<accession>A0ABQ5LSM8</accession>
<dbReference type="RefSeq" id="WP_281841399.1">
    <property type="nucleotide sequence ID" value="NZ_BROH01000002.1"/>
</dbReference>
<dbReference type="EMBL" id="BROH01000002">
    <property type="protein sequence ID" value="GKY87415.1"/>
    <property type="molecule type" value="Genomic_DNA"/>
</dbReference>
<gene>
    <name evidence="1" type="ORF">STA1M1_12840</name>
</gene>
<sequence length="254" mass="28288">MSRVDLLPRLKTIGVSHLLQDSNGAPPEPERVLEIIGENSPFVWFAASGGTAGNDLPSEFARGLRDIASRCGYPGENSQKARADFDREAAIWLGSHPSLQSGELLRDDVWAFLTTALLPKIVEWRYPERNHERYAGGVRNTFQRLWMRGVTLDLGEGHADRWVLVRELSEDAMVQIFERAAISSDARLSRAIARSWVDIAGLIGRGRMEDVMRRATIFIRVRNQVIDLAHLDDDDLAAEIAHAFNASIGSETGN</sequence>
<evidence type="ECO:0000313" key="2">
    <source>
        <dbReference type="Proteomes" id="UP001144205"/>
    </source>
</evidence>
<proteinExistence type="predicted"/>
<evidence type="ECO:0000313" key="1">
    <source>
        <dbReference type="EMBL" id="GKY87415.1"/>
    </source>
</evidence>
<organism evidence="1 2">
    <name type="scientific">Sinisalibacter aestuarii</name>
    <dbReference type="NCBI Taxonomy" id="2949426"/>
    <lineage>
        <taxon>Bacteria</taxon>
        <taxon>Pseudomonadati</taxon>
        <taxon>Pseudomonadota</taxon>
        <taxon>Alphaproteobacteria</taxon>
        <taxon>Rhodobacterales</taxon>
        <taxon>Roseobacteraceae</taxon>
        <taxon>Sinisalibacter</taxon>
    </lineage>
</organism>
<reference evidence="1" key="1">
    <citation type="journal article" date="2023" name="Int. J. Syst. Evol. Microbiol.">
        <title>Sinisalibacter aestuarii sp. nov., isolated from estuarine sediment of the Arakawa River.</title>
        <authorList>
            <person name="Arafat S.T."/>
            <person name="Hirano S."/>
            <person name="Sato A."/>
            <person name="Takeuchi K."/>
            <person name="Yasuda T."/>
            <person name="Terahara T."/>
            <person name="Hamada M."/>
            <person name="Kobayashi T."/>
        </authorList>
    </citation>
    <scope>NUCLEOTIDE SEQUENCE</scope>
    <source>
        <strain evidence="1">B-399</strain>
    </source>
</reference>
<keyword evidence="2" id="KW-1185">Reference proteome</keyword>
<evidence type="ECO:0008006" key="3">
    <source>
        <dbReference type="Google" id="ProtNLM"/>
    </source>
</evidence>
<name>A0ABQ5LSM8_9RHOB</name>
<dbReference type="Proteomes" id="UP001144205">
    <property type="component" value="Unassembled WGS sequence"/>
</dbReference>
<dbReference type="Pfam" id="PF19866">
    <property type="entry name" value="DUF6339"/>
    <property type="match status" value="1"/>
</dbReference>
<protein>
    <recommendedName>
        <fullName evidence="3">DUF4942 domain-containing protein</fullName>
    </recommendedName>
</protein>
<comment type="caution">
    <text evidence="1">The sequence shown here is derived from an EMBL/GenBank/DDBJ whole genome shotgun (WGS) entry which is preliminary data.</text>
</comment>